<evidence type="ECO:0000259" key="8">
    <source>
        <dbReference type="PROSITE" id="PS50850"/>
    </source>
</evidence>
<keyword evidence="6 7" id="KW-0472">Membrane</keyword>
<reference evidence="9 10" key="1">
    <citation type="submission" date="2018-02" db="EMBL/GenBank/DDBJ databases">
        <title>8 Nocardia nova and 1 Nocardia cyriacigeorgica strain used for evolution to TMP-SMX.</title>
        <authorList>
            <person name="Mehta H."/>
            <person name="Weng J."/>
            <person name="Shamoo Y."/>
        </authorList>
    </citation>
    <scope>NUCLEOTIDE SEQUENCE [LARGE SCALE GENOMIC DNA]</scope>
    <source>
        <strain evidence="9 10">BAA2227</strain>
    </source>
</reference>
<dbReference type="RefSeq" id="WP_104363487.1">
    <property type="nucleotide sequence ID" value="NZ_JAUJFK010000004.1"/>
</dbReference>
<evidence type="ECO:0000256" key="1">
    <source>
        <dbReference type="ARBA" id="ARBA00004651"/>
    </source>
</evidence>
<comment type="caution">
    <text evidence="9">The sequence shown here is derived from an EMBL/GenBank/DDBJ whole genome shotgun (WGS) entry which is preliminary data.</text>
</comment>
<dbReference type="GO" id="GO:0022857">
    <property type="term" value="F:transmembrane transporter activity"/>
    <property type="evidence" value="ECO:0007669"/>
    <property type="project" value="InterPro"/>
</dbReference>
<dbReference type="GO" id="GO:0005886">
    <property type="term" value="C:plasma membrane"/>
    <property type="evidence" value="ECO:0007669"/>
    <property type="project" value="UniProtKB-SubCell"/>
</dbReference>
<dbReference type="PROSITE" id="PS00216">
    <property type="entry name" value="SUGAR_TRANSPORT_1"/>
    <property type="match status" value="1"/>
</dbReference>
<dbReference type="InterPro" id="IPR020846">
    <property type="entry name" value="MFS_dom"/>
</dbReference>
<dbReference type="PANTHER" id="PTHR42718:SF46">
    <property type="entry name" value="BLR6921 PROTEIN"/>
    <property type="match status" value="1"/>
</dbReference>
<keyword evidence="10" id="KW-1185">Reference proteome</keyword>
<keyword evidence="5 7" id="KW-1133">Transmembrane helix</keyword>
<proteinExistence type="predicted"/>
<feature type="transmembrane region" description="Helical" evidence="7">
    <location>
        <begin position="207"/>
        <end position="230"/>
    </location>
</feature>
<dbReference type="AlphaFoldDB" id="A0A2S6A5B2"/>
<dbReference type="Proteomes" id="UP000238356">
    <property type="component" value="Unassembled WGS sequence"/>
</dbReference>
<evidence type="ECO:0000256" key="3">
    <source>
        <dbReference type="ARBA" id="ARBA00022475"/>
    </source>
</evidence>
<dbReference type="Pfam" id="PF07690">
    <property type="entry name" value="MFS_1"/>
    <property type="match status" value="2"/>
</dbReference>
<feature type="transmembrane region" description="Helical" evidence="7">
    <location>
        <begin position="277"/>
        <end position="296"/>
    </location>
</feature>
<dbReference type="InterPro" id="IPR005829">
    <property type="entry name" value="Sugar_transporter_CS"/>
</dbReference>
<feature type="transmembrane region" description="Helical" evidence="7">
    <location>
        <begin position="406"/>
        <end position="427"/>
    </location>
</feature>
<evidence type="ECO:0000256" key="4">
    <source>
        <dbReference type="ARBA" id="ARBA00022692"/>
    </source>
</evidence>
<feature type="transmembrane region" description="Helical" evidence="7">
    <location>
        <begin position="150"/>
        <end position="169"/>
    </location>
</feature>
<dbReference type="EMBL" id="PSZD01000009">
    <property type="protein sequence ID" value="PPJ27512.1"/>
    <property type="molecule type" value="Genomic_DNA"/>
</dbReference>
<evidence type="ECO:0000256" key="7">
    <source>
        <dbReference type="SAM" id="Phobius"/>
    </source>
</evidence>
<comment type="subcellular location">
    <subcellularLocation>
        <location evidence="1">Cell membrane</location>
        <topology evidence="1">Multi-pass membrane protein</topology>
    </subcellularLocation>
</comment>
<dbReference type="PANTHER" id="PTHR42718">
    <property type="entry name" value="MAJOR FACILITATOR SUPERFAMILY MULTIDRUG TRANSPORTER MFSC"/>
    <property type="match status" value="1"/>
</dbReference>
<dbReference type="InterPro" id="IPR011701">
    <property type="entry name" value="MFS"/>
</dbReference>
<dbReference type="CDD" id="cd17321">
    <property type="entry name" value="MFS_MMR_MDR_like"/>
    <property type="match status" value="1"/>
</dbReference>
<feature type="transmembrane region" description="Helical" evidence="7">
    <location>
        <begin position="116"/>
        <end position="138"/>
    </location>
</feature>
<feature type="transmembrane region" description="Helical" evidence="7">
    <location>
        <begin position="365"/>
        <end position="385"/>
    </location>
</feature>
<feature type="transmembrane region" description="Helical" evidence="7">
    <location>
        <begin position="236"/>
        <end position="256"/>
    </location>
</feature>
<protein>
    <submittedName>
        <fullName evidence="9">MFS transporter</fullName>
    </submittedName>
</protein>
<feature type="transmembrane region" description="Helical" evidence="7">
    <location>
        <begin position="433"/>
        <end position="452"/>
    </location>
</feature>
<keyword evidence="4 7" id="KW-0812">Transmembrane</keyword>
<gene>
    <name evidence="9" type="ORF">C5F51_15700</name>
</gene>
<dbReference type="PRINTS" id="PR01036">
    <property type="entry name" value="TCRTETB"/>
</dbReference>
<evidence type="ECO:0000313" key="9">
    <source>
        <dbReference type="EMBL" id="PPJ27512.1"/>
    </source>
</evidence>
<feature type="transmembrane region" description="Helical" evidence="7">
    <location>
        <begin position="86"/>
        <end position="110"/>
    </location>
</feature>
<organism evidence="9 10">
    <name type="scientific">Nocardia nova</name>
    <dbReference type="NCBI Taxonomy" id="37330"/>
    <lineage>
        <taxon>Bacteria</taxon>
        <taxon>Bacillati</taxon>
        <taxon>Actinomycetota</taxon>
        <taxon>Actinomycetes</taxon>
        <taxon>Mycobacteriales</taxon>
        <taxon>Nocardiaceae</taxon>
        <taxon>Nocardia</taxon>
    </lineage>
</organism>
<feature type="domain" description="Major facilitator superfamily (MFS) profile" evidence="8">
    <location>
        <begin position="21"/>
        <end position="456"/>
    </location>
</feature>
<dbReference type="Gene3D" id="1.20.1250.20">
    <property type="entry name" value="MFS general substrate transporter like domains"/>
    <property type="match status" value="2"/>
</dbReference>
<dbReference type="InterPro" id="IPR036259">
    <property type="entry name" value="MFS_trans_sf"/>
</dbReference>
<evidence type="ECO:0000256" key="6">
    <source>
        <dbReference type="ARBA" id="ARBA00023136"/>
    </source>
</evidence>
<evidence type="ECO:0000313" key="10">
    <source>
        <dbReference type="Proteomes" id="UP000238356"/>
    </source>
</evidence>
<name>A0A2S6A5B2_9NOCA</name>
<dbReference type="PROSITE" id="PS50850">
    <property type="entry name" value="MFS"/>
    <property type="match status" value="1"/>
</dbReference>
<evidence type="ECO:0000256" key="5">
    <source>
        <dbReference type="ARBA" id="ARBA00022989"/>
    </source>
</evidence>
<feature type="transmembrane region" description="Helical" evidence="7">
    <location>
        <begin position="302"/>
        <end position="329"/>
    </location>
</feature>
<feature type="transmembrane region" description="Helical" evidence="7">
    <location>
        <begin position="16"/>
        <end position="34"/>
    </location>
</feature>
<keyword evidence="2" id="KW-0813">Transport</keyword>
<feature type="transmembrane region" description="Helical" evidence="7">
    <location>
        <begin position="175"/>
        <end position="195"/>
    </location>
</feature>
<feature type="transmembrane region" description="Helical" evidence="7">
    <location>
        <begin position="341"/>
        <end position="359"/>
    </location>
</feature>
<evidence type="ECO:0000256" key="2">
    <source>
        <dbReference type="ARBA" id="ARBA00022448"/>
    </source>
</evidence>
<feature type="transmembrane region" description="Helical" evidence="7">
    <location>
        <begin position="54"/>
        <end position="74"/>
    </location>
</feature>
<accession>A0A2S6A5B2</accession>
<sequence length="466" mass="47875">MVVESPRPRVIREHRWAGWLAVSAVCLGAFMGQLDASIVTLTFPALQSEFGAPLASVQWVSLAYLVTLVGLVVAAGRVSDAAGRKFVYLQGFVIFTLASGLCALAPNLWWLTGFRVLQAVGAAMLQANSVALVATSVAARRIRTALGVQAGAQALGLALGPLVGGVVVASLGWRWVYAINVPVGCLAVVAGRYLLPRTRTRARLTGFDVPGLLLLIGGAAGVLTAASAVSGLGVPAWTSVFPAAFAIACAVGLWWWERRTEHPLIDPGQFAHPPLRRGLLGAWAAYLVLFGPLALFPQIGSAGAVGAGLLLTALPAGFAVAAVGGARVLPNRWRAAGRERVGATIMVVATAAIAIEPTAPWWAAIWLAVLGIGLGMFIPGNNAVIMTAVPEHRSGTAGGSVNMARGLGTAGGVAVVTLSLHLCDAAHLPADGARVAVAVLSIVAAAALATTCQRRAEPVQRKAAAR</sequence>
<dbReference type="SUPFAM" id="SSF103473">
    <property type="entry name" value="MFS general substrate transporter"/>
    <property type="match status" value="1"/>
</dbReference>
<keyword evidence="3" id="KW-1003">Cell membrane</keyword>